<dbReference type="PROSITE" id="PS51406">
    <property type="entry name" value="FIBRINOGEN_C_2"/>
    <property type="match status" value="1"/>
</dbReference>
<sequence>MRAEGETVFAKYSSFSVGPAKLYTLQVSGYTGTAGDSMTYHNGRHFSTRDRDRSDIRFCAMFYRGGWWYRNCHEANLNGLYNTAHNQEIGSLDRALLHLLSLKSWSADAQVLLIRGAL</sequence>
<dbReference type="Gene3D" id="3.90.215.10">
    <property type="entry name" value="Gamma Fibrinogen, chain A, domain 1"/>
    <property type="match status" value="1"/>
</dbReference>
<dbReference type="PANTHER" id="PTHR19143">
    <property type="entry name" value="FIBRINOGEN/TENASCIN/ANGIOPOEITIN"/>
    <property type="match status" value="1"/>
</dbReference>
<keyword evidence="4" id="KW-1185">Reference proteome</keyword>
<dbReference type="PANTHER" id="PTHR19143:SF254">
    <property type="entry name" value="TENASCIN-R"/>
    <property type="match status" value="1"/>
</dbReference>
<gene>
    <name evidence="3" type="ORF">ACEWY4_004929</name>
</gene>
<keyword evidence="1" id="KW-1015">Disulfide bond</keyword>
<dbReference type="Pfam" id="PF00147">
    <property type="entry name" value="Fibrinogen_C"/>
    <property type="match status" value="1"/>
</dbReference>
<name>A0ABD1KN21_9TELE</name>
<evidence type="ECO:0000256" key="1">
    <source>
        <dbReference type="ARBA" id="ARBA00023157"/>
    </source>
</evidence>
<dbReference type="InterPro" id="IPR014716">
    <property type="entry name" value="Fibrinogen_a/b/g_C_1"/>
</dbReference>
<organism evidence="3 4">
    <name type="scientific">Coilia grayii</name>
    <name type="common">Gray's grenadier anchovy</name>
    <dbReference type="NCBI Taxonomy" id="363190"/>
    <lineage>
        <taxon>Eukaryota</taxon>
        <taxon>Metazoa</taxon>
        <taxon>Chordata</taxon>
        <taxon>Craniata</taxon>
        <taxon>Vertebrata</taxon>
        <taxon>Euteleostomi</taxon>
        <taxon>Actinopterygii</taxon>
        <taxon>Neopterygii</taxon>
        <taxon>Teleostei</taxon>
        <taxon>Clupei</taxon>
        <taxon>Clupeiformes</taxon>
        <taxon>Clupeoidei</taxon>
        <taxon>Engraulidae</taxon>
        <taxon>Coilinae</taxon>
        <taxon>Coilia</taxon>
    </lineage>
</organism>
<dbReference type="EMBL" id="JBHFQA010000004">
    <property type="protein sequence ID" value="KAL2100535.1"/>
    <property type="molecule type" value="Genomic_DNA"/>
</dbReference>
<dbReference type="SUPFAM" id="SSF56496">
    <property type="entry name" value="Fibrinogen C-terminal domain-like"/>
    <property type="match status" value="1"/>
</dbReference>
<dbReference type="InterPro" id="IPR036056">
    <property type="entry name" value="Fibrinogen-like_C"/>
</dbReference>
<protein>
    <recommendedName>
        <fullName evidence="2">Fibrinogen C-terminal domain-containing protein</fullName>
    </recommendedName>
</protein>
<dbReference type="Proteomes" id="UP001591681">
    <property type="component" value="Unassembled WGS sequence"/>
</dbReference>
<dbReference type="InterPro" id="IPR002181">
    <property type="entry name" value="Fibrinogen_a/b/g_C_dom"/>
</dbReference>
<evidence type="ECO:0000313" key="3">
    <source>
        <dbReference type="EMBL" id="KAL2100535.1"/>
    </source>
</evidence>
<proteinExistence type="predicted"/>
<feature type="domain" description="Fibrinogen C-terminal" evidence="2">
    <location>
        <begin position="1"/>
        <end position="82"/>
    </location>
</feature>
<dbReference type="PROSITE" id="PS00514">
    <property type="entry name" value="FIBRINOGEN_C_1"/>
    <property type="match status" value="1"/>
</dbReference>
<reference evidence="3 4" key="1">
    <citation type="submission" date="2024-09" db="EMBL/GenBank/DDBJ databases">
        <title>A chromosome-level genome assembly of Gray's grenadier anchovy, Coilia grayii.</title>
        <authorList>
            <person name="Fu Z."/>
        </authorList>
    </citation>
    <scope>NUCLEOTIDE SEQUENCE [LARGE SCALE GENOMIC DNA]</scope>
    <source>
        <strain evidence="3">G4</strain>
        <tissue evidence="3">Muscle</tissue>
    </source>
</reference>
<evidence type="ECO:0000313" key="4">
    <source>
        <dbReference type="Proteomes" id="UP001591681"/>
    </source>
</evidence>
<comment type="caution">
    <text evidence="3">The sequence shown here is derived from an EMBL/GenBank/DDBJ whole genome shotgun (WGS) entry which is preliminary data.</text>
</comment>
<accession>A0ABD1KN21</accession>
<dbReference type="InterPro" id="IPR020837">
    <property type="entry name" value="Fibrinogen_CS"/>
</dbReference>
<dbReference type="SMART" id="SM00186">
    <property type="entry name" value="FBG"/>
    <property type="match status" value="1"/>
</dbReference>
<evidence type="ECO:0000259" key="2">
    <source>
        <dbReference type="PROSITE" id="PS51406"/>
    </source>
</evidence>
<dbReference type="InterPro" id="IPR050373">
    <property type="entry name" value="Fibrinogen_C-term_domain"/>
</dbReference>
<dbReference type="AlphaFoldDB" id="A0ABD1KN21"/>